<evidence type="ECO:0000313" key="2">
    <source>
        <dbReference type="EMBL" id="GFO21687.1"/>
    </source>
</evidence>
<feature type="region of interest" description="Disordered" evidence="1">
    <location>
        <begin position="105"/>
        <end position="136"/>
    </location>
</feature>
<accession>A0AAV4BQS0</accession>
<proteinExistence type="predicted"/>
<name>A0AAV4BQS0_9GAST</name>
<organism evidence="2 3">
    <name type="scientific">Plakobranchus ocellatus</name>
    <dbReference type="NCBI Taxonomy" id="259542"/>
    <lineage>
        <taxon>Eukaryota</taxon>
        <taxon>Metazoa</taxon>
        <taxon>Spiralia</taxon>
        <taxon>Lophotrochozoa</taxon>
        <taxon>Mollusca</taxon>
        <taxon>Gastropoda</taxon>
        <taxon>Heterobranchia</taxon>
        <taxon>Euthyneura</taxon>
        <taxon>Panpulmonata</taxon>
        <taxon>Sacoglossa</taxon>
        <taxon>Placobranchoidea</taxon>
        <taxon>Plakobranchidae</taxon>
        <taxon>Plakobranchus</taxon>
    </lineage>
</organism>
<keyword evidence="3" id="KW-1185">Reference proteome</keyword>
<gene>
    <name evidence="2" type="ORF">PoB_004819200</name>
</gene>
<reference evidence="2 3" key="1">
    <citation type="journal article" date="2021" name="Elife">
        <title>Chloroplast acquisition without the gene transfer in kleptoplastic sea slugs, Plakobranchus ocellatus.</title>
        <authorList>
            <person name="Maeda T."/>
            <person name="Takahashi S."/>
            <person name="Yoshida T."/>
            <person name="Shimamura S."/>
            <person name="Takaki Y."/>
            <person name="Nagai Y."/>
            <person name="Toyoda A."/>
            <person name="Suzuki Y."/>
            <person name="Arimoto A."/>
            <person name="Ishii H."/>
            <person name="Satoh N."/>
            <person name="Nishiyama T."/>
            <person name="Hasebe M."/>
            <person name="Maruyama T."/>
            <person name="Minagawa J."/>
            <person name="Obokata J."/>
            <person name="Shigenobu S."/>
        </authorList>
    </citation>
    <scope>NUCLEOTIDE SEQUENCE [LARGE SCALE GENOMIC DNA]</scope>
</reference>
<dbReference type="Proteomes" id="UP000735302">
    <property type="component" value="Unassembled WGS sequence"/>
</dbReference>
<evidence type="ECO:0000256" key="1">
    <source>
        <dbReference type="SAM" id="MobiDB-lite"/>
    </source>
</evidence>
<evidence type="ECO:0000313" key="3">
    <source>
        <dbReference type="Proteomes" id="UP000735302"/>
    </source>
</evidence>
<comment type="caution">
    <text evidence="2">The sequence shown here is derived from an EMBL/GenBank/DDBJ whole genome shotgun (WGS) entry which is preliminary data.</text>
</comment>
<dbReference type="EMBL" id="BLXT01005274">
    <property type="protein sequence ID" value="GFO21687.1"/>
    <property type="molecule type" value="Genomic_DNA"/>
</dbReference>
<protein>
    <submittedName>
        <fullName evidence="2">Uncharacterized protein</fullName>
    </submittedName>
</protein>
<dbReference type="AlphaFoldDB" id="A0AAV4BQS0"/>
<sequence length="136" mass="15490">MTEKPISVALTFVPAPRQTDHYWRITIILDKMQHTDHLSWSVTRGRWSGWVARVEVKPPFNPICMMHANHELQPSTSDPRVLMIAIASLFAVVDDLRFRSHLTPLSPPVLVSPPKRKQKATGSGDRVRTVYPLNED</sequence>